<comment type="caution">
    <text evidence="2">The sequence shown here is derived from an EMBL/GenBank/DDBJ whole genome shotgun (WGS) entry which is preliminary data.</text>
</comment>
<reference evidence="2 3" key="1">
    <citation type="submission" date="2023-11" db="EMBL/GenBank/DDBJ databases">
        <title>Halocaridina rubra genome assembly.</title>
        <authorList>
            <person name="Smith C."/>
        </authorList>
    </citation>
    <scope>NUCLEOTIDE SEQUENCE [LARGE SCALE GENOMIC DNA]</scope>
    <source>
        <strain evidence="2">EP-1</strain>
        <tissue evidence="2">Whole</tissue>
    </source>
</reference>
<evidence type="ECO:0000313" key="2">
    <source>
        <dbReference type="EMBL" id="KAK7068712.1"/>
    </source>
</evidence>
<feature type="compositionally biased region" description="Polar residues" evidence="1">
    <location>
        <begin position="217"/>
        <end position="228"/>
    </location>
</feature>
<feature type="region of interest" description="Disordered" evidence="1">
    <location>
        <begin position="10"/>
        <end position="228"/>
    </location>
</feature>
<gene>
    <name evidence="2" type="ORF">SK128_026443</name>
</gene>
<feature type="compositionally biased region" description="Pro residues" evidence="1">
    <location>
        <begin position="46"/>
        <end position="56"/>
    </location>
</feature>
<keyword evidence="3" id="KW-1185">Reference proteome</keyword>
<feature type="compositionally biased region" description="Basic and acidic residues" evidence="1">
    <location>
        <begin position="102"/>
        <end position="118"/>
    </location>
</feature>
<dbReference type="EMBL" id="JAXCGZ010017146">
    <property type="protein sequence ID" value="KAK7068712.1"/>
    <property type="molecule type" value="Genomic_DNA"/>
</dbReference>
<dbReference type="Proteomes" id="UP001381693">
    <property type="component" value="Unassembled WGS sequence"/>
</dbReference>
<proteinExistence type="predicted"/>
<organism evidence="2 3">
    <name type="scientific">Halocaridina rubra</name>
    <name type="common">Hawaiian red shrimp</name>
    <dbReference type="NCBI Taxonomy" id="373956"/>
    <lineage>
        <taxon>Eukaryota</taxon>
        <taxon>Metazoa</taxon>
        <taxon>Ecdysozoa</taxon>
        <taxon>Arthropoda</taxon>
        <taxon>Crustacea</taxon>
        <taxon>Multicrustacea</taxon>
        <taxon>Malacostraca</taxon>
        <taxon>Eumalacostraca</taxon>
        <taxon>Eucarida</taxon>
        <taxon>Decapoda</taxon>
        <taxon>Pleocyemata</taxon>
        <taxon>Caridea</taxon>
        <taxon>Atyoidea</taxon>
        <taxon>Atyidae</taxon>
        <taxon>Halocaridina</taxon>
    </lineage>
</organism>
<dbReference type="AlphaFoldDB" id="A0AAN8WM74"/>
<evidence type="ECO:0000313" key="3">
    <source>
        <dbReference type="Proteomes" id="UP001381693"/>
    </source>
</evidence>
<protein>
    <submittedName>
        <fullName evidence="2">Uncharacterized protein</fullName>
    </submittedName>
</protein>
<feature type="compositionally biased region" description="Polar residues" evidence="1">
    <location>
        <begin position="58"/>
        <end position="75"/>
    </location>
</feature>
<accession>A0AAN8WM74</accession>
<name>A0AAN8WM74_HALRR</name>
<sequence length="228" mass="24844">MRFWGLLCFSSSNDTDCTEDRRPGRLKRGRRSPRPSTDDDSVPTPTITPTPSPSSTPEPLNQQQSESNGEATDGSTVLPGHTDQRRRQRLAATLQESNQQSTDERSGDEATEKPDLNVKPKPLNRQYSLIENYPPRERTVLTGCSSGGSDSGSGLSPPPIKPTPFIRHTNTQGPSRLTRLDSALPPTTPQRRQQTTVAASDLRTVSSLSEVDAKSNPKPTSTRTAITP</sequence>
<evidence type="ECO:0000256" key="1">
    <source>
        <dbReference type="SAM" id="MobiDB-lite"/>
    </source>
</evidence>
<feature type="compositionally biased region" description="Basic residues" evidence="1">
    <location>
        <begin position="24"/>
        <end position="33"/>
    </location>
</feature>